<sequence>MTLLKYTRLRTHVKSKGGSGGKFSILCPSNASPESIAVPIPTVNDETGKCKHFMIAAWDTW</sequence>
<proteinExistence type="predicted"/>
<name>A0A5C6FHJ4_9BACT</name>
<organism evidence="1 2">
    <name type="scientific">Rubripirellula tenax</name>
    <dbReference type="NCBI Taxonomy" id="2528015"/>
    <lineage>
        <taxon>Bacteria</taxon>
        <taxon>Pseudomonadati</taxon>
        <taxon>Planctomycetota</taxon>
        <taxon>Planctomycetia</taxon>
        <taxon>Pirellulales</taxon>
        <taxon>Pirellulaceae</taxon>
        <taxon>Rubripirellula</taxon>
    </lineage>
</organism>
<reference evidence="1 2" key="1">
    <citation type="submission" date="2019-02" db="EMBL/GenBank/DDBJ databases">
        <title>Deep-cultivation of Planctomycetes and their phenomic and genomic characterization uncovers novel biology.</title>
        <authorList>
            <person name="Wiegand S."/>
            <person name="Jogler M."/>
            <person name="Boedeker C."/>
            <person name="Pinto D."/>
            <person name="Vollmers J."/>
            <person name="Rivas-Marin E."/>
            <person name="Kohn T."/>
            <person name="Peeters S.H."/>
            <person name="Heuer A."/>
            <person name="Rast P."/>
            <person name="Oberbeckmann S."/>
            <person name="Bunk B."/>
            <person name="Jeske O."/>
            <person name="Meyerdierks A."/>
            <person name="Storesund J.E."/>
            <person name="Kallscheuer N."/>
            <person name="Luecker S."/>
            <person name="Lage O.M."/>
            <person name="Pohl T."/>
            <person name="Merkel B.J."/>
            <person name="Hornburger P."/>
            <person name="Mueller R.-W."/>
            <person name="Bruemmer F."/>
            <person name="Labrenz M."/>
            <person name="Spormann A.M."/>
            <person name="Op Den Camp H."/>
            <person name="Overmann J."/>
            <person name="Amann R."/>
            <person name="Jetten M.S.M."/>
            <person name="Mascher T."/>
            <person name="Medema M.H."/>
            <person name="Devos D.P."/>
            <person name="Kaster A.-K."/>
            <person name="Ovreas L."/>
            <person name="Rohde M."/>
            <person name="Galperin M.Y."/>
            <person name="Jogler C."/>
        </authorList>
    </citation>
    <scope>NUCLEOTIDE SEQUENCE [LARGE SCALE GENOMIC DNA]</scope>
    <source>
        <strain evidence="1 2">Poly51</strain>
    </source>
</reference>
<evidence type="ECO:0000313" key="1">
    <source>
        <dbReference type="EMBL" id="TWU60023.1"/>
    </source>
</evidence>
<gene>
    <name evidence="1" type="ORF">Poly51_02970</name>
</gene>
<evidence type="ECO:0000313" key="2">
    <source>
        <dbReference type="Proteomes" id="UP000318288"/>
    </source>
</evidence>
<dbReference type="Proteomes" id="UP000318288">
    <property type="component" value="Unassembled WGS sequence"/>
</dbReference>
<comment type="caution">
    <text evidence="1">The sequence shown here is derived from an EMBL/GenBank/DDBJ whole genome shotgun (WGS) entry which is preliminary data.</text>
</comment>
<dbReference type="AlphaFoldDB" id="A0A5C6FHJ4"/>
<keyword evidence="2" id="KW-1185">Reference proteome</keyword>
<dbReference type="EMBL" id="SJPW01000001">
    <property type="protein sequence ID" value="TWU60023.1"/>
    <property type="molecule type" value="Genomic_DNA"/>
</dbReference>
<protein>
    <submittedName>
        <fullName evidence="1">Uncharacterized protein</fullName>
    </submittedName>
</protein>
<accession>A0A5C6FHJ4</accession>